<feature type="non-terminal residue" evidence="7">
    <location>
        <position position="550"/>
    </location>
</feature>
<proteinExistence type="inferred from homology"/>
<dbReference type="InterPro" id="IPR050309">
    <property type="entry name" value="Type-B_Carboxylest/Lipase"/>
</dbReference>
<feature type="domain" description="Carboxylesterase type B" evidence="6">
    <location>
        <begin position="162"/>
        <end position="537"/>
    </location>
</feature>
<dbReference type="PROSITE" id="PS00122">
    <property type="entry name" value="CARBOXYLESTERASE_B_1"/>
    <property type="match status" value="1"/>
</dbReference>
<dbReference type="PANTHER" id="PTHR11559">
    <property type="entry name" value="CARBOXYLESTERASE"/>
    <property type="match status" value="1"/>
</dbReference>
<dbReference type="Gene3D" id="3.40.50.1820">
    <property type="entry name" value="alpha/beta hydrolase"/>
    <property type="match status" value="1"/>
</dbReference>
<gene>
    <name evidence="7" type="ORF">MNOR_LOCUS13008</name>
</gene>
<dbReference type="InterPro" id="IPR029058">
    <property type="entry name" value="AB_hydrolase_fold"/>
</dbReference>
<name>A0AAV2QL45_MEGNR</name>
<keyword evidence="5" id="KW-0732">Signal</keyword>
<reference evidence="7 8" key="1">
    <citation type="submission" date="2024-05" db="EMBL/GenBank/DDBJ databases">
        <authorList>
            <person name="Wallberg A."/>
        </authorList>
    </citation>
    <scope>NUCLEOTIDE SEQUENCE [LARGE SCALE GENOMIC DNA]</scope>
</reference>
<dbReference type="InterPro" id="IPR002018">
    <property type="entry name" value="CarbesteraseB"/>
</dbReference>
<dbReference type="EMBL" id="CAXKWB010007292">
    <property type="protein sequence ID" value="CAL4086457.1"/>
    <property type="molecule type" value="Genomic_DNA"/>
</dbReference>
<organism evidence="7 8">
    <name type="scientific">Meganyctiphanes norvegica</name>
    <name type="common">Northern krill</name>
    <name type="synonym">Thysanopoda norvegica</name>
    <dbReference type="NCBI Taxonomy" id="48144"/>
    <lineage>
        <taxon>Eukaryota</taxon>
        <taxon>Metazoa</taxon>
        <taxon>Ecdysozoa</taxon>
        <taxon>Arthropoda</taxon>
        <taxon>Crustacea</taxon>
        <taxon>Multicrustacea</taxon>
        <taxon>Malacostraca</taxon>
        <taxon>Eumalacostraca</taxon>
        <taxon>Eucarida</taxon>
        <taxon>Euphausiacea</taxon>
        <taxon>Euphausiidae</taxon>
        <taxon>Meganyctiphanes</taxon>
    </lineage>
</organism>
<sequence length="550" mass="62246">MAVRIILLAALAWGISGGILNGNESQDFKIGTGNKSLEPGVLLDEATLNYIDEVIFGPREGGPIEYNYFDKYTPPPPPSPGADPGGTLEATAIDQRRTKILAERLDIARLFRKKKPSNKRWFQAMKNVEEKLGQAQKCSEKKKQKKLKKDEVVVDRKNIKRFLSTEDEIVPGNMGLKDQNLAMKWVKENIEYFGGNPNSITLFGLSAGAASTHYHILSPYSKDLFKRAIMQSGSALCPWAAGRDFRHNADIIAKRFDCPTNSSSEMISCLQNINAHLIDDILLSDLKELKTWNTQPFIFSPRVDGDFIPDEPVALIKRGDYNHVPVIMGISREEGAIESGEMYTLPFIIDSLHNNFSRNAPISLHLFEDEEPVDTANEVYNFYLENGRVTFDNAYKFTQLISDRLFFVAHDLLTQLTADQDEVYTYEFHHRGQYGLTGLFRKHGLNLTEADHWIAHSDESTYLFERKHQPLNTTADLTVRNIHSSALTNFAKFGSPTPDDSMGFKWKANSATSLEHLTILPEPHMDYDTREQIRAFWASLPLRINQLINS</sequence>
<dbReference type="GO" id="GO:0052689">
    <property type="term" value="F:carboxylic ester hydrolase activity"/>
    <property type="evidence" value="ECO:0007669"/>
    <property type="project" value="UniProtKB-KW"/>
</dbReference>
<evidence type="ECO:0000313" key="7">
    <source>
        <dbReference type="EMBL" id="CAL4086457.1"/>
    </source>
</evidence>
<evidence type="ECO:0000256" key="5">
    <source>
        <dbReference type="RuleBase" id="RU361235"/>
    </source>
</evidence>
<feature type="signal peptide" evidence="5">
    <location>
        <begin position="1"/>
        <end position="17"/>
    </location>
</feature>
<dbReference type="SUPFAM" id="SSF53474">
    <property type="entry name" value="alpha/beta-Hydrolases"/>
    <property type="match status" value="1"/>
</dbReference>
<evidence type="ECO:0000256" key="2">
    <source>
        <dbReference type="ARBA" id="ARBA00022487"/>
    </source>
</evidence>
<dbReference type="InterPro" id="IPR019826">
    <property type="entry name" value="Carboxylesterase_B_AS"/>
</dbReference>
<feature type="chain" id="PRO_5043095368" description="Carboxylic ester hydrolase" evidence="5">
    <location>
        <begin position="18"/>
        <end position="550"/>
    </location>
</feature>
<evidence type="ECO:0000256" key="4">
    <source>
        <dbReference type="ARBA" id="ARBA00023180"/>
    </source>
</evidence>
<keyword evidence="8" id="KW-1185">Reference proteome</keyword>
<comment type="similarity">
    <text evidence="1 5">Belongs to the type-B carboxylesterase/lipase family.</text>
</comment>
<evidence type="ECO:0000256" key="3">
    <source>
        <dbReference type="ARBA" id="ARBA00022801"/>
    </source>
</evidence>
<keyword evidence="4" id="KW-0325">Glycoprotein</keyword>
<keyword evidence="2" id="KW-0719">Serine esterase</keyword>
<evidence type="ECO:0000259" key="6">
    <source>
        <dbReference type="Pfam" id="PF00135"/>
    </source>
</evidence>
<comment type="caution">
    <text evidence="7">The sequence shown here is derived from an EMBL/GenBank/DDBJ whole genome shotgun (WGS) entry which is preliminary data.</text>
</comment>
<accession>A0AAV2QL45</accession>
<dbReference type="Pfam" id="PF00135">
    <property type="entry name" value="COesterase"/>
    <property type="match status" value="1"/>
</dbReference>
<evidence type="ECO:0000313" key="8">
    <source>
        <dbReference type="Proteomes" id="UP001497623"/>
    </source>
</evidence>
<protein>
    <recommendedName>
        <fullName evidence="5">Carboxylic ester hydrolase</fullName>
        <ecNumber evidence="5">3.1.1.-</ecNumber>
    </recommendedName>
</protein>
<keyword evidence="3 5" id="KW-0378">Hydrolase</keyword>
<dbReference type="EC" id="3.1.1.-" evidence="5"/>
<dbReference type="AlphaFoldDB" id="A0AAV2QL45"/>
<evidence type="ECO:0000256" key="1">
    <source>
        <dbReference type="ARBA" id="ARBA00005964"/>
    </source>
</evidence>
<dbReference type="Proteomes" id="UP001497623">
    <property type="component" value="Unassembled WGS sequence"/>
</dbReference>